<protein>
    <recommendedName>
        <fullName evidence="2">Survival protein SurE-like phosphatase/nucleotidase domain-containing protein</fullName>
    </recommendedName>
</protein>
<sequence>MHILVVNDDGPPSSQSSPYVHTLVRALQGAGHTVSVCLPHTQRSWIGKAHLIGQTVRPTYYRPPPLPANPAGLIFDKDVPESEGSTHKRPTTTADEEWVLVDGTPASCVQIGLHHMFTDRGKVDLVLSGPNYGRNTTALFALSSGTLGGALEGAACKVPSIALSYAFFTRNHDPEIVAGASRHAVRVVEALVKQWPQDGSVDLYSVNIPLVEGVEKARTLWTPMLQNYWADGGCFTAVEGAGDEDEDETEERIRQGAGGEAALSSGAQNGKAAADGGEGTAHTRTHKHFKWQPRFTDVYKSVEDAPPGNDGWAVKEGYTSVTPLKANFWQAATHLHGQDLKLPVLESHEGTDTLPIRSAAGIGAAATEQSINKTSPAGDKGAYDSQDTGKLHALIAYDDPYVQPLIRDALGSLLPSDKYCLVDAPEQQPEDKDNPVSLASLIPGDGTKALQIASYEAIDFDYAAEHQNSIVINSYKFRKALIRKHFLATTVENWVIKHPNSILARHVKPSTSFEVDYAEFLDDALVEAWDLRASLENDEKREWWILKPSMSDRGQGIRLFSTMEELQGIFDEWDVDTDDEDEEADGIMAAHLRHFVAQPYIDPPLLLPGDRRKFHIRTYVLCVGAMKVYVYREMLALFAGREYRAPSSDEGDLDAHLTNTCLQNETTAASATATAADIATSDAKDGEAPPPPLVRKFWDLPEVLVEGRSDVSKGSIFTQICEATGAVFEAAARGMPMHFSPLANAFEVFGVDFLVDAQGVAWLLEVNSFPDFKQTGDELRDDVVAELWRQVLRLAVVEGGPLRLGGGKGDRDDEGHGDATGATTKTLSAAAAAGDGKMVLVKDVDLGKEGLLGFLG</sequence>
<dbReference type="InterPro" id="IPR027746">
    <property type="entry name" value="TTL"/>
</dbReference>
<dbReference type="OMA" id="TNTCFQE"/>
<evidence type="ECO:0000256" key="1">
    <source>
        <dbReference type="SAM" id="MobiDB-lite"/>
    </source>
</evidence>
<dbReference type="SUPFAM" id="SSF64167">
    <property type="entry name" value="SurE-like"/>
    <property type="match status" value="1"/>
</dbReference>
<reference evidence="3 4" key="1">
    <citation type="journal article" date="2019" name="Mol. Biol. Evol.">
        <title>Blast fungal genomes show frequent chromosomal changes, gene gains and losses, and effector gene turnover.</title>
        <authorList>
            <person name="Gomez Luciano L.B."/>
            <person name="Jason Tsai I."/>
            <person name="Chuma I."/>
            <person name="Tosa Y."/>
            <person name="Chen Y.H."/>
            <person name="Li J.Y."/>
            <person name="Li M.Y."/>
            <person name="Jade Lu M.Y."/>
            <person name="Nakayashiki H."/>
            <person name="Li W.H."/>
        </authorList>
    </citation>
    <scope>NUCLEOTIDE SEQUENCE [LARGE SCALE GENOMIC DNA]</scope>
    <source>
        <strain evidence="3">MZ5-1-6</strain>
    </source>
</reference>
<dbReference type="AlphaFoldDB" id="A0A4P7MUL9"/>
<dbReference type="InterPro" id="IPR002828">
    <property type="entry name" value="SurE-like_Pase/nucleotidase"/>
</dbReference>
<evidence type="ECO:0000313" key="3">
    <source>
        <dbReference type="EMBL" id="QBZ53877.1"/>
    </source>
</evidence>
<dbReference type="GO" id="GO:0000932">
    <property type="term" value="C:P-body"/>
    <property type="evidence" value="ECO:0007669"/>
    <property type="project" value="TreeGrafter"/>
</dbReference>
<dbReference type="SMR" id="A0A4P7MUL9"/>
<dbReference type="PROSITE" id="PS51221">
    <property type="entry name" value="TTL"/>
    <property type="match status" value="1"/>
</dbReference>
<dbReference type="InterPro" id="IPR004344">
    <property type="entry name" value="TTL/TTLL_fam"/>
</dbReference>
<dbReference type="Pfam" id="PF01975">
    <property type="entry name" value="SurE"/>
    <property type="match status" value="1"/>
</dbReference>
<evidence type="ECO:0000259" key="2">
    <source>
        <dbReference type="Pfam" id="PF01975"/>
    </source>
</evidence>
<dbReference type="Pfam" id="PF03133">
    <property type="entry name" value="TTL"/>
    <property type="match status" value="1"/>
</dbReference>
<dbReference type="Gene3D" id="3.40.1210.10">
    <property type="entry name" value="Survival protein SurE-like phosphatase/nucleotidase"/>
    <property type="match status" value="1"/>
</dbReference>
<dbReference type="PANTHER" id="PTHR47551:SF1">
    <property type="entry name" value="TUBULIN--TYROSINE LIGASE PBY1-RELATED"/>
    <property type="match status" value="1"/>
</dbReference>
<feature type="domain" description="Survival protein SurE-like phosphatase/nucleotidase" evidence="2">
    <location>
        <begin position="3"/>
        <end position="230"/>
    </location>
</feature>
<dbReference type="Proteomes" id="UP000294847">
    <property type="component" value="Chromosome 1"/>
</dbReference>
<feature type="region of interest" description="Disordered" evidence="1">
    <location>
        <begin position="241"/>
        <end position="286"/>
    </location>
</feature>
<proteinExistence type="predicted"/>
<accession>A0A4P7MUL9</accession>
<evidence type="ECO:0000313" key="4">
    <source>
        <dbReference type="Proteomes" id="UP000294847"/>
    </source>
</evidence>
<dbReference type="PANTHER" id="PTHR47551">
    <property type="entry name" value="TUBULIN--TYROSINE LIGASE PBY1-RELATED"/>
    <property type="match status" value="1"/>
</dbReference>
<organism evidence="3 4">
    <name type="scientific">Pyricularia oryzae</name>
    <name type="common">Rice blast fungus</name>
    <name type="synonym">Magnaporthe oryzae</name>
    <dbReference type="NCBI Taxonomy" id="318829"/>
    <lineage>
        <taxon>Eukaryota</taxon>
        <taxon>Fungi</taxon>
        <taxon>Dikarya</taxon>
        <taxon>Ascomycota</taxon>
        <taxon>Pezizomycotina</taxon>
        <taxon>Sordariomycetes</taxon>
        <taxon>Sordariomycetidae</taxon>
        <taxon>Magnaporthales</taxon>
        <taxon>Pyriculariaceae</taxon>
        <taxon>Pyricularia</taxon>
    </lineage>
</organism>
<dbReference type="GO" id="GO:0016787">
    <property type="term" value="F:hydrolase activity"/>
    <property type="evidence" value="ECO:0007669"/>
    <property type="project" value="InterPro"/>
</dbReference>
<gene>
    <name evidence="3" type="ORF">PoMZ_09567</name>
</gene>
<dbReference type="NCBIfam" id="TIGR00087">
    <property type="entry name" value="surE"/>
    <property type="match status" value="1"/>
</dbReference>
<dbReference type="Gene3D" id="3.30.470.20">
    <property type="entry name" value="ATP-grasp fold, B domain"/>
    <property type="match status" value="1"/>
</dbReference>
<dbReference type="SUPFAM" id="SSF56059">
    <property type="entry name" value="Glutathione synthetase ATP-binding domain-like"/>
    <property type="match status" value="1"/>
</dbReference>
<dbReference type="EMBL" id="CP034204">
    <property type="protein sequence ID" value="QBZ53877.1"/>
    <property type="molecule type" value="Genomic_DNA"/>
</dbReference>
<name>A0A4P7MUL9_PYROR</name>
<dbReference type="InterPro" id="IPR036523">
    <property type="entry name" value="SurE-like_sf"/>
</dbReference>
<feature type="compositionally biased region" description="Acidic residues" evidence="1">
    <location>
        <begin position="241"/>
        <end position="250"/>
    </location>
</feature>
<dbReference type="VEuPathDB" id="FungiDB:M_BR32_EuGene_00083371"/>